<keyword evidence="3" id="KW-0963">Cytoplasm</keyword>
<proteinExistence type="predicted"/>
<protein>
    <submittedName>
        <fullName evidence="8">Flagellar associated protein</fullName>
    </submittedName>
</protein>
<evidence type="ECO:0000256" key="3">
    <source>
        <dbReference type="ARBA" id="ARBA00022490"/>
    </source>
</evidence>
<accession>A0ABQ8U541</accession>
<dbReference type="PANTHER" id="PTHR21490">
    <property type="entry name" value="ENKURIN-RELATED"/>
    <property type="match status" value="1"/>
</dbReference>
<dbReference type="EMBL" id="JAPMOS010000156">
    <property type="protein sequence ID" value="KAJ4454452.1"/>
    <property type="molecule type" value="Genomic_DNA"/>
</dbReference>
<gene>
    <name evidence="8" type="ORF">PAPYR_10843</name>
</gene>
<evidence type="ECO:0000313" key="9">
    <source>
        <dbReference type="Proteomes" id="UP001141327"/>
    </source>
</evidence>
<dbReference type="Proteomes" id="UP001141327">
    <property type="component" value="Unassembled WGS sequence"/>
</dbReference>
<evidence type="ECO:0000256" key="4">
    <source>
        <dbReference type="ARBA" id="ARBA00023212"/>
    </source>
</evidence>
<dbReference type="PANTHER" id="PTHR21490:SF0">
    <property type="entry name" value="ENKURIN"/>
    <property type="match status" value="1"/>
</dbReference>
<keyword evidence="9" id="KW-1185">Reference proteome</keyword>
<evidence type="ECO:0000256" key="2">
    <source>
        <dbReference type="ARBA" id="ARBA00004245"/>
    </source>
</evidence>
<keyword evidence="8" id="KW-0969">Cilium</keyword>
<organism evidence="8 9">
    <name type="scientific">Paratrimastix pyriformis</name>
    <dbReference type="NCBI Taxonomy" id="342808"/>
    <lineage>
        <taxon>Eukaryota</taxon>
        <taxon>Metamonada</taxon>
        <taxon>Preaxostyla</taxon>
        <taxon>Paratrimastigidae</taxon>
        <taxon>Paratrimastix</taxon>
    </lineage>
</organism>
<comment type="subcellular location">
    <subcellularLocation>
        <location evidence="1">Cell projection</location>
        <location evidence="1">Cilium</location>
    </subcellularLocation>
    <subcellularLocation>
        <location evidence="2">Cytoplasm</location>
        <location evidence="2">Cytoskeleton</location>
    </subcellularLocation>
</comment>
<sequence length="238" mass="27697">MEETIYNLIPQPEVIPDRPPMYRSIHSNGEVKKRAQASFGPGQTLATSPKDFLRRTGRDLPEVRQFRYDDSEVGGRKPPVPTRVEEPIHGLTTQKNFITTNAVDTIFAVPRKPPERDFRYTNRPGYGEVPRYITKIKSEIARERSFFDDLQQTQTAQEEEKMKVLSEEERQEIISGLRARWAQLNKEYQTISFTLDTPAKRQRKERYEAQMAQVERDIEKIAGRPFVFVEQPQGAQQQ</sequence>
<reference evidence="8" key="1">
    <citation type="journal article" date="2022" name="bioRxiv">
        <title>Genomics of Preaxostyla Flagellates Illuminates Evolutionary Transitions and the Path Towards Mitochondrial Loss.</title>
        <authorList>
            <person name="Novak L.V.F."/>
            <person name="Treitli S.C."/>
            <person name="Pyrih J."/>
            <person name="Halakuc P."/>
            <person name="Pipaliya S.V."/>
            <person name="Vacek V."/>
            <person name="Brzon O."/>
            <person name="Soukal P."/>
            <person name="Eme L."/>
            <person name="Dacks J.B."/>
            <person name="Karnkowska A."/>
            <person name="Elias M."/>
            <person name="Hampl V."/>
        </authorList>
    </citation>
    <scope>NUCLEOTIDE SEQUENCE</scope>
    <source>
        <strain evidence="8">RCP-MX</strain>
    </source>
</reference>
<name>A0ABQ8U541_9EUKA</name>
<dbReference type="InterPro" id="IPR052102">
    <property type="entry name" value="Enkurin_domain-protein"/>
</dbReference>
<evidence type="ECO:0000259" key="7">
    <source>
        <dbReference type="PROSITE" id="PS51665"/>
    </source>
</evidence>
<evidence type="ECO:0000313" key="8">
    <source>
        <dbReference type="EMBL" id="KAJ4454452.1"/>
    </source>
</evidence>
<comment type="caution">
    <text evidence="8">The sequence shown here is derived from an EMBL/GenBank/DDBJ whole genome shotgun (WGS) entry which is preliminary data.</text>
</comment>
<evidence type="ECO:0000256" key="1">
    <source>
        <dbReference type="ARBA" id="ARBA00004138"/>
    </source>
</evidence>
<keyword evidence="4" id="KW-0206">Cytoskeleton</keyword>
<dbReference type="InterPro" id="IPR027012">
    <property type="entry name" value="Enkurin_dom"/>
</dbReference>
<feature type="domain" description="Enkurin" evidence="7">
    <location>
        <begin position="137"/>
        <end position="229"/>
    </location>
</feature>
<feature type="region of interest" description="Disordered" evidence="6">
    <location>
        <begin position="1"/>
        <end position="58"/>
    </location>
</feature>
<keyword evidence="8" id="KW-0282">Flagellum</keyword>
<dbReference type="Pfam" id="PF13864">
    <property type="entry name" value="Enkurin"/>
    <property type="match status" value="1"/>
</dbReference>
<keyword evidence="5" id="KW-0966">Cell projection</keyword>
<evidence type="ECO:0000256" key="6">
    <source>
        <dbReference type="SAM" id="MobiDB-lite"/>
    </source>
</evidence>
<dbReference type="PROSITE" id="PS51665">
    <property type="entry name" value="ENKURIN"/>
    <property type="match status" value="1"/>
</dbReference>
<evidence type="ECO:0000256" key="5">
    <source>
        <dbReference type="ARBA" id="ARBA00023273"/>
    </source>
</evidence>